<evidence type="ECO:0008006" key="4">
    <source>
        <dbReference type="Google" id="ProtNLM"/>
    </source>
</evidence>
<dbReference type="InParanoid" id="A0A0G4GIA9"/>
<dbReference type="SUPFAM" id="SSF101478">
    <property type="entry name" value="ADP-ribosylglycohydrolase"/>
    <property type="match status" value="1"/>
</dbReference>
<evidence type="ECO:0000313" key="2">
    <source>
        <dbReference type="EMBL" id="CEM29580.1"/>
    </source>
</evidence>
<accession>A0A0G4GIA9</accession>
<dbReference type="STRING" id="1169540.A0A0G4GIA9"/>
<feature type="binding site" evidence="1">
    <location>
        <position position="390"/>
    </location>
    <ligand>
        <name>Mg(2+)</name>
        <dbReference type="ChEBI" id="CHEBI:18420"/>
        <label>1</label>
    </ligand>
</feature>
<keyword evidence="1" id="KW-0479">Metal-binding</keyword>
<dbReference type="PhylomeDB" id="A0A0G4GIA9"/>
<dbReference type="OrthoDB" id="524326at2759"/>
<organism evidence="2 3">
    <name type="scientific">Vitrella brassicaformis (strain CCMP3155)</name>
    <dbReference type="NCBI Taxonomy" id="1169540"/>
    <lineage>
        <taxon>Eukaryota</taxon>
        <taxon>Sar</taxon>
        <taxon>Alveolata</taxon>
        <taxon>Colpodellida</taxon>
        <taxon>Vitrellaceae</taxon>
        <taxon>Vitrella</taxon>
    </lineage>
</organism>
<comment type="cofactor">
    <cofactor evidence="1">
        <name>Mg(2+)</name>
        <dbReference type="ChEBI" id="CHEBI:18420"/>
    </cofactor>
    <text evidence="1">Binds 2 magnesium ions per subunit.</text>
</comment>
<evidence type="ECO:0000256" key="1">
    <source>
        <dbReference type="PIRSR" id="PIRSR605502-1"/>
    </source>
</evidence>
<dbReference type="Gene3D" id="1.10.4080.10">
    <property type="entry name" value="ADP-ribosylation/Crystallin J1"/>
    <property type="match status" value="1"/>
</dbReference>
<reference evidence="2 3" key="1">
    <citation type="submission" date="2014-11" db="EMBL/GenBank/DDBJ databases">
        <authorList>
            <person name="Zhu J."/>
            <person name="Qi W."/>
            <person name="Song R."/>
        </authorList>
    </citation>
    <scope>NUCLEOTIDE SEQUENCE [LARGE SCALE GENOMIC DNA]</scope>
</reference>
<dbReference type="InterPro" id="IPR005502">
    <property type="entry name" value="Ribosyl_crysJ1"/>
</dbReference>
<dbReference type="AlphaFoldDB" id="A0A0G4GIA9"/>
<dbReference type="InterPro" id="IPR036705">
    <property type="entry name" value="Ribosyl_crysJ1_sf"/>
</dbReference>
<sequence>MALEGAVKLEAGLDIVKDRIRGAPIGMFIADALAMPAHWYYERPNIFKRFGPDGVTAYLPAESPHWESMVDGMTYRGSIDILHDKRRFYNREGEVSGADSHGNRLIDPPDKRTHYHDGLQAGQNTHTMASVKVLLDSITERGGYDAEGFIDRWIDFHTTPGRNTDTYLEIYVRRFFENLSEGRPKMQCAEDQKNRWSIGSHTGVVFCVIPFLFTLMQGLERTADGRLQLPPAALSRALEVALSHQRLTHVSVNVTSAFTALAPLLVDLLSAPDGLGPDEYRKMLQKNAKAFHLPRITGAELMDRYREANGPFNIPTDEMWKLHTDLKDEPFDLSDTLLASHSPESFIGDIVTSACYTEHGLPAVLFMAAKNAGDGHFADAVLCNVNVGGDSTGRGAILGAVMGAMVGFERIPGWLKDGLDDGKGLIECIADVVEIAAKGLA</sequence>
<evidence type="ECO:0000313" key="3">
    <source>
        <dbReference type="Proteomes" id="UP000041254"/>
    </source>
</evidence>
<dbReference type="GO" id="GO:0046872">
    <property type="term" value="F:metal ion binding"/>
    <property type="evidence" value="ECO:0007669"/>
    <property type="project" value="UniProtKB-KW"/>
</dbReference>
<dbReference type="VEuPathDB" id="CryptoDB:Vbra_17838"/>
<gene>
    <name evidence="2" type="ORF">Vbra_17838</name>
</gene>
<dbReference type="Proteomes" id="UP000041254">
    <property type="component" value="Unassembled WGS sequence"/>
</dbReference>
<dbReference type="InterPro" id="IPR050792">
    <property type="entry name" value="ADP-ribosylglycohydrolase"/>
</dbReference>
<name>A0A0G4GIA9_VITBC</name>
<dbReference type="PANTHER" id="PTHR16222:SF34">
    <property type="entry name" value="ADP-RIBOSYLGLYCOHYDROLASE"/>
    <property type="match status" value="1"/>
</dbReference>
<proteinExistence type="predicted"/>
<keyword evidence="1" id="KW-0460">Magnesium</keyword>
<dbReference type="EMBL" id="CDMY01000677">
    <property type="protein sequence ID" value="CEM29580.1"/>
    <property type="molecule type" value="Genomic_DNA"/>
</dbReference>
<dbReference type="PANTHER" id="PTHR16222">
    <property type="entry name" value="ADP-RIBOSYLGLYCOHYDROLASE"/>
    <property type="match status" value="1"/>
</dbReference>
<dbReference type="Pfam" id="PF03747">
    <property type="entry name" value="ADP_ribosyl_GH"/>
    <property type="match status" value="1"/>
</dbReference>
<keyword evidence="3" id="KW-1185">Reference proteome</keyword>
<protein>
    <recommendedName>
        <fullName evidence="4">ADP-ribosylglycohydrolase</fullName>
    </recommendedName>
</protein>